<keyword evidence="1 5" id="KW-1003">Cell membrane</keyword>
<evidence type="ECO:0000256" key="2">
    <source>
        <dbReference type="ARBA" id="ARBA00022618"/>
    </source>
</evidence>
<comment type="caution">
    <text evidence="8">The sequence shown here is derived from an EMBL/GenBank/DDBJ whole genome shotgun (WGS) entry which is preliminary data.</text>
</comment>
<dbReference type="GO" id="GO:0009898">
    <property type="term" value="C:cytoplasmic side of plasma membrane"/>
    <property type="evidence" value="ECO:0007669"/>
    <property type="project" value="UniProtKB-UniRule"/>
</dbReference>
<keyword evidence="3 5" id="KW-0472">Membrane</keyword>
<evidence type="ECO:0000256" key="3">
    <source>
        <dbReference type="ARBA" id="ARBA00023136"/>
    </source>
</evidence>
<keyword evidence="4 5" id="KW-0131">Cell cycle</keyword>
<sequence>MSGAFPYGVVPKMRPLPPRRAVIVSALDVGTSKIACMVARLKPIEAGDALPDRSHMVELIGVGHQRSQGVKGGKIVDMAAAEQAIRNAVAAAERMANVQIESVIVSVSAGRLASETFHAEVDIAGRPVEDRDVRRVLQAGCVHTVRPNRCVTHSIPTGFALDATRGVRDPQGMVGQQLGVDMHIVTAEGAPLRNLTLCVERSHLNVETMVASPYAAGLASLVDDESEMGVTLIDMGGGATSVAVFQHGSFVHCDAVALGGHHVTLDLARGLSTSIDEAERLKTLHASVFPSIADEREQIAVTPVGEAELEAQNYLPKSMIVKIVKPRVEETLELVRDRLRASGHANEARRVVLTGGACQLTGLPELARRILDRPVRIGRPLGARGLPEAAKGPAFATPVGLLVYPQVAGVEHVDPRRMRRGGSQPSRDTYIHRVGRWLKESF</sequence>
<dbReference type="PANTHER" id="PTHR32432:SF4">
    <property type="entry name" value="CELL DIVISION PROTEIN FTSA"/>
    <property type="match status" value="1"/>
</dbReference>
<dbReference type="PANTHER" id="PTHR32432">
    <property type="entry name" value="CELL DIVISION PROTEIN FTSA-RELATED"/>
    <property type="match status" value="1"/>
</dbReference>
<accession>A0A2W5KJ95</accession>
<dbReference type="Proteomes" id="UP000249577">
    <property type="component" value="Unassembled WGS sequence"/>
</dbReference>
<dbReference type="PIRSF" id="PIRSF003101">
    <property type="entry name" value="FtsA"/>
    <property type="match status" value="1"/>
</dbReference>
<feature type="domain" description="SHS2" evidence="7">
    <location>
        <begin position="24"/>
        <end position="220"/>
    </location>
</feature>
<keyword evidence="2 5" id="KW-0132">Cell division</keyword>
<name>A0A2W5KJ95_ANCNO</name>
<evidence type="ECO:0000256" key="6">
    <source>
        <dbReference type="PIRNR" id="PIRNR003101"/>
    </source>
</evidence>
<reference evidence="8 9" key="1">
    <citation type="submission" date="2017-08" db="EMBL/GenBank/DDBJ databases">
        <title>Infants hospitalized years apart are colonized by the same room-sourced microbial strains.</title>
        <authorList>
            <person name="Brooks B."/>
            <person name="Olm M.R."/>
            <person name="Firek B.A."/>
            <person name="Baker R."/>
            <person name="Thomas B.C."/>
            <person name="Morowitz M.J."/>
            <person name="Banfield J.F."/>
        </authorList>
    </citation>
    <scope>NUCLEOTIDE SEQUENCE [LARGE SCALE GENOMIC DNA]</scope>
    <source>
        <strain evidence="8">S2_005_003_R2_43</strain>
    </source>
</reference>
<dbReference type="EMBL" id="QFPN01000004">
    <property type="protein sequence ID" value="PZQ15844.1"/>
    <property type="molecule type" value="Genomic_DNA"/>
</dbReference>
<dbReference type="SUPFAM" id="SSF53067">
    <property type="entry name" value="Actin-like ATPase domain"/>
    <property type="match status" value="2"/>
</dbReference>
<dbReference type="SMART" id="SM00842">
    <property type="entry name" value="FtsA"/>
    <property type="match status" value="1"/>
</dbReference>
<evidence type="ECO:0000313" key="9">
    <source>
        <dbReference type="Proteomes" id="UP000249577"/>
    </source>
</evidence>
<dbReference type="Pfam" id="PF02491">
    <property type="entry name" value="SHS2_FTSA"/>
    <property type="match status" value="1"/>
</dbReference>
<dbReference type="Pfam" id="PF14450">
    <property type="entry name" value="FtsA"/>
    <property type="match status" value="2"/>
</dbReference>
<comment type="subcellular location">
    <subcellularLocation>
        <location evidence="5">Cell membrane</location>
        <topology evidence="5">Peripheral membrane protein</topology>
        <orientation evidence="5">Cytoplasmic side</orientation>
    </subcellularLocation>
    <text evidence="5">Localizes to the Z ring in an FtsZ-dependent manner. Targeted to the membrane through a conserved C-terminal amphipathic helix.</text>
</comment>
<comment type="similarity">
    <text evidence="5 6">Belongs to the FtsA/MreB family.</text>
</comment>
<comment type="function">
    <text evidence="5 6">Cell division protein that is involved in the assembly of the Z ring. May serve as a membrane anchor for the Z ring.</text>
</comment>
<evidence type="ECO:0000256" key="1">
    <source>
        <dbReference type="ARBA" id="ARBA00022475"/>
    </source>
</evidence>
<evidence type="ECO:0000259" key="7">
    <source>
        <dbReference type="SMART" id="SM00842"/>
    </source>
</evidence>
<comment type="subunit">
    <text evidence="5">Self-interacts. Interacts with FtsZ.</text>
</comment>
<dbReference type="GO" id="GO:0043093">
    <property type="term" value="P:FtsZ-dependent cytokinesis"/>
    <property type="evidence" value="ECO:0007669"/>
    <property type="project" value="UniProtKB-UniRule"/>
</dbReference>
<dbReference type="InterPro" id="IPR050696">
    <property type="entry name" value="FtsA/MreB"/>
</dbReference>
<dbReference type="AlphaFoldDB" id="A0A2W5KJ95"/>
<dbReference type="NCBIfam" id="TIGR01174">
    <property type="entry name" value="ftsA"/>
    <property type="match status" value="1"/>
</dbReference>
<evidence type="ECO:0000256" key="5">
    <source>
        <dbReference type="HAMAP-Rule" id="MF_02033"/>
    </source>
</evidence>
<dbReference type="CDD" id="cd24048">
    <property type="entry name" value="ASKHA_NBD_FtsA"/>
    <property type="match status" value="1"/>
</dbReference>
<dbReference type="GO" id="GO:0032153">
    <property type="term" value="C:cell division site"/>
    <property type="evidence" value="ECO:0007669"/>
    <property type="project" value="UniProtKB-UniRule"/>
</dbReference>
<dbReference type="InterPro" id="IPR043129">
    <property type="entry name" value="ATPase_NBD"/>
</dbReference>
<protein>
    <recommendedName>
        <fullName evidence="5 6">Cell division protein FtsA</fullName>
    </recommendedName>
</protein>
<dbReference type="InterPro" id="IPR020823">
    <property type="entry name" value="Cell_div_FtsA"/>
</dbReference>
<evidence type="ECO:0000256" key="4">
    <source>
        <dbReference type="ARBA" id="ARBA00023306"/>
    </source>
</evidence>
<dbReference type="InterPro" id="IPR003494">
    <property type="entry name" value="SHS2_FtsA"/>
</dbReference>
<evidence type="ECO:0000313" key="8">
    <source>
        <dbReference type="EMBL" id="PZQ15844.1"/>
    </source>
</evidence>
<gene>
    <name evidence="5 8" type="primary">ftsA</name>
    <name evidence="8" type="ORF">DI565_08395</name>
</gene>
<organism evidence="8 9">
    <name type="scientific">Ancylobacter novellus</name>
    <name type="common">Thiobacillus novellus</name>
    <dbReference type="NCBI Taxonomy" id="921"/>
    <lineage>
        <taxon>Bacteria</taxon>
        <taxon>Pseudomonadati</taxon>
        <taxon>Pseudomonadota</taxon>
        <taxon>Alphaproteobacteria</taxon>
        <taxon>Hyphomicrobiales</taxon>
        <taxon>Xanthobacteraceae</taxon>
        <taxon>Ancylobacter</taxon>
    </lineage>
</organism>
<dbReference type="Gene3D" id="3.30.420.40">
    <property type="match status" value="2"/>
</dbReference>
<proteinExistence type="inferred from homology"/>
<dbReference type="HAMAP" id="MF_02033">
    <property type="entry name" value="FtsA"/>
    <property type="match status" value="1"/>
</dbReference>